<evidence type="ECO:0000256" key="6">
    <source>
        <dbReference type="SAM" id="Phobius"/>
    </source>
</evidence>
<keyword evidence="5 6" id="KW-0472">Membrane</keyword>
<keyword evidence="4 6" id="KW-1133">Transmembrane helix</keyword>
<feature type="transmembrane region" description="Helical" evidence="6">
    <location>
        <begin position="245"/>
        <end position="262"/>
    </location>
</feature>
<sequence length="394" mass="44444">MGNHLGISGSSSSVNPRGQLSSIQLSSDDLLAYQDACQNDQDVRKFDAELQIRTTRAISALVAEVHKPHSFSLDLLKEVTGSMVETDQQVLAIILESKKDVWKNPELFSLVDDYYQTSLHTLDFCNNLDRFLNDAKSKQIFLRIALQRLAETEPGEDDYKKAIEDLGWFRSAETHFTEELLKSFEIVYCEHLQMLQRLQAQRIQLDKKLKRVKSWRKTATIIFAATFVIVLVCSIVATAIAAPPLVTAMVTAIGAAAAWIPTENWFKRLSRGFEDAVQDQREVVSSMQAGTLVAIRDLDNIKILVEKLATEMADFIRQIDDGIAIGKDAHIHLVLKDIENKVDIFSKNVDELGEYVDTYTRNISQARAVVQQRIMNTPKAEIEPQASFNMHAFL</sequence>
<dbReference type="EMBL" id="JABWDY010018850">
    <property type="protein sequence ID" value="KAF5194340.1"/>
    <property type="molecule type" value="Genomic_DNA"/>
</dbReference>
<comment type="similarity">
    <text evidence="2">Belongs to the UPF0496 family.</text>
</comment>
<organism evidence="7 8">
    <name type="scientific">Thalictrum thalictroides</name>
    <name type="common">Rue-anemone</name>
    <name type="synonym">Anemone thalictroides</name>
    <dbReference type="NCBI Taxonomy" id="46969"/>
    <lineage>
        <taxon>Eukaryota</taxon>
        <taxon>Viridiplantae</taxon>
        <taxon>Streptophyta</taxon>
        <taxon>Embryophyta</taxon>
        <taxon>Tracheophyta</taxon>
        <taxon>Spermatophyta</taxon>
        <taxon>Magnoliopsida</taxon>
        <taxon>Ranunculales</taxon>
        <taxon>Ranunculaceae</taxon>
        <taxon>Thalictroideae</taxon>
        <taxon>Thalictrum</taxon>
    </lineage>
</organism>
<dbReference type="GO" id="GO:0016020">
    <property type="term" value="C:membrane"/>
    <property type="evidence" value="ECO:0007669"/>
    <property type="project" value="UniProtKB-SubCell"/>
</dbReference>
<feature type="transmembrane region" description="Helical" evidence="6">
    <location>
        <begin position="218"/>
        <end position="239"/>
    </location>
</feature>
<dbReference type="Pfam" id="PF05055">
    <property type="entry name" value="DUF677"/>
    <property type="match status" value="1"/>
</dbReference>
<evidence type="ECO:0000256" key="1">
    <source>
        <dbReference type="ARBA" id="ARBA00004370"/>
    </source>
</evidence>
<comment type="caution">
    <text evidence="7">The sequence shown here is derived from an EMBL/GenBank/DDBJ whole genome shotgun (WGS) entry which is preliminary data.</text>
</comment>
<evidence type="ECO:0000256" key="3">
    <source>
        <dbReference type="ARBA" id="ARBA00022692"/>
    </source>
</evidence>
<dbReference type="PANTHER" id="PTHR31113:SF3">
    <property type="entry name" value="UPF0496 PROTEIN 1"/>
    <property type="match status" value="1"/>
</dbReference>
<keyword evidence="3 6" id="KW-0812">Transmembrane</keyword>
<evidence type="ECO:0000256" key="2">
    <source>
        <dbReference type="ARBA" id="ARBA00009074"/>
    </source>
</evidence>
<name>A0A7J6WCL6_THATH</name>
<dbReference type="AlphaFoldDB" id="A0A7J6WCL6"/>
<evidence type="ECO:0000256" key="4">
    <source>
        <dbReference type="ARBA" id="ARBA00022989"/>
    </source>
</evidence>
<evidence type="ECO:0000313" key="8">
    <source>
        <dbReference type="Proteomes" id="UP000554482"/>
    </source>
</evidence>
<comment type="subcellular location">
    <subcellularLocation>
        <location evidence="1">Membrane</location>
    </subcellularLocation>
</comment>
<protein>
    <submittedName>
        <fullName evidence="7">Uncharacterized protein</fullName>
    </submittedName>
</protein>
<proteinExistence type="inferred from homology"/>
<dbReference type="PANTHER" id="PTHR31113">
    <property type="entry name" value="UPF0496 PROTEIN 3-RELATED"/>
    <property type="match status" value="1"/>
</dbReference>
<evidence type="ECO:0000256" key="5">
    <source>
        <dbReference type="ARBA" id="ARBA00023136"/>
    </source>
</evidence>
<evidence type="ECO:0000313" key="7">
    <source>
        <dbReference type="EMBL" id="KAF5194340.1"/>
    </source>
</evidence>
<gene>
    <name evidence="7" type="ORF">FRX31_016073</name>
</gene>
<dbReference type="Proteomes" id="UP000554482">
    <property type="component" value="Unassembled WGS sequence"/>
</dbReference>
<reference evidence="7 8" key="1">
    <citation type="submission" date="2020-06" db="EMBL/GenBank/DDBJ databases">
        <title>Transcriptomic and genomic resources for Thalictrum thalictroides and T. hernandezii: Facilitating candidate gene discovery in an emerging model plant lineage.</title>
        <authorList>
            <person name="Arias T."/>
            <person name="Riano-Pachon D.M."/>
            <person name="Di Stilio V.S."/>
        </authorList>
    </citation>
    <scope>NUCLEOTIDE SEQUENCE [LARGE SCALE GENOMIC DNA]</scope>
    <source>
        <strain evidence="8">cv. WT478/WT964</strain>
        <tissue evidence="7">Leaves</tissue>
    </source>
</reference>
<dbReference type="InterPro" id="IPR007749">
    <property type="entry name" value="DUF677"/>
</dbReference>
<dbReference type="OrthoDB" id="1866678at2759"/>
<accession>A0A7J6WCL6</accession>
<keyword evidence="8" id="KW-1185">Reference proteome</keyword>